<name>A0A511BS62_9PROT</name>
<keyword evidence="1" id="KW-0812">Transmembrane</keyword>
<evidence type="ECO:0000256" key="1">
    <source>
        <dbReference type="SAM" id="Phobius"/>
    </source>
</evidence>
<keyword evidence="1" id="KW-0472">Membrane</keyword>
<keyword evidence="3" id="KW-1185">Reference proteome</keyword>
<organism evidence="2 3">
    <name type="scientific">Swaminathania salitolerans</name>
    <dbReference type="NCBI Taxonomy" id="182838"/>
    <lineage>
        <taxon>Bacteria</taxon>
        <taxon>Pseudomonadati</taxon>
        <taxon>Pseudomonadota</taxon>
        <taxon>Alphaproteobacteria</taxon>
        <taxon>Acetobacterales</taxon>
        <taxon>Acetobacteraceae</taxon>
        <taxon>Swaminathania</taxon>
    </lineage>
</organism>
<dbReference type="AlphaFoldDB" id="A0A511BS62"/>
<evidence type="ECO:0000313" key="2">
    <source>
        <dbReference type="EMBL" id="GEL03140.1"/>
    </source>
</evidence>
<evidence type="ECO:0000313" key="3">
    <source>
        <dbReference type="Proteomes" id="UP000321405"/>
    </source>
</evidence>
<keyword evidence="1" id="KW-1133">Transmembrane helix</keyword>
<accession>A0A511BS62</accession>
<reference evidence="2 3" key="1">
    <citation type="submission" date="2019-07" db="EMBL/GenBank/DDBJ databases">
        <title>Whole genome shotgun sequence of Swaminathania salitolerans NBRC 104436.</title>
        <authorList>
            <person name="Hosoyama A."/>
            <person name="Uohara A."/>
            <person name="Ohji S."/>
            <person name="Ichikawa N."/>
        </authorList>
    </citation>
    <scope>NUCLEOTIDE SEQUENCE [LARGE SCALE GENOMIC DNA]</scope>
    <source>
        <strain evidence="2 3">NBRC 104436</strain>
    </source>
</reference>
<comment type="caution">
    <text evidence="2">The sequence shown here is derived from an EMBL/GenBank/DDBJ whole genome shotgun (WGS) entry which is preliminary data.</text>
</comment>
<feature type="transmembrane region" description="Helical" evidence="1">
    <location>
        <begin position="12"/>
        <end position="36"/>
    </location>
</feature>
<dbReference type="InterPro" id="IPR018895">
    <property type="entry name" value="DUF2474"/>
</dbReference>
<dbReference type="Proteomes" id="UP000321405">
    <property type="component" value="Unassembled WGS sequence"/>
</dbReference>
<protein>
    <recommendedName>
        <fullName evidence="4">DUF2474 domain-containing protein</fullName>
    </recommendedName>
</protein>
<gene>
    <name evidence="2" type="ORF">SSA02_23030</name>
</gene>
<evidence type="ECO:0008006" key="4">
    <source>
        <dbReference type="Google" id="ProtNLM"/>
    </source>
</evidence>
<dbReference type="RefSeq" id="WP_147094210.1">
    <property type="nucleotide sequence ID" value="NZ_BJVC01000006.1"/>
</dbReference>
<dbReference type="Pfam" id="PF10617">
    <property type="entry name" value="DUF2474"/>
    <property type="match status" value="1"/>
</dbReference>
<dbReference type="EMBL" id="BJVC01000006">
    <property type="protein sequence ID" value="GEL03140.1"/>
    <property type="molecule type" value="Genomic_DNA"/>
</dbReference>
<proteinExistence type="predicted"/>
<sequence>MPASSSFLARLGWFVGLWAGGVVALGIVATLIKMIIYHQW</sequence>